<reference evidence="2" key="1">
    <citation type="submission" date="2025-08" db="UniProtKB">
        <authorList>
            <consortium name="RefSeq"/>
        </authorList>
    </citation>
    <scope>IDENTIFICATION</scope>
    <source>
        <tissue evidence="2">Leaves</tissue>
    </source>
</reference>
<dbReference type="Gramene" id="Jr03_18530_p1">
    <property type="protein sequence ID" value="cds.Jr03_18530_p1"/>
    <property type="gene ID" value="Jr03_18530"/>
</dbReference>
<proteinExistence type="predicted"/>
<dbReference type="GeneID" id="109002501"/>
<organism evidence="1 2">
    <name type="scientific">Juglans regia</name>
    <name type="common">English walnut</name>
    <dbReference type="NCBI Taxonomy" id="51240"/>
    <lineage>
        <taxon>Eukaryota</taxon>
        <taxon>Viridiplantae</taxon>
        <taxon>Streptophyta</taxon>
        <taxon>Embryophyta</taxon>
        <taxon>Tracheophyta</taxon>
        <taxon>Spermatophyta</taxon>
        <taxon>Magnoliopsida</taxon>
        <taxon>eudicotyledons</taxon>
        <taxon>Gunneridae</taxon>
        <taxon>Pentapetalae</taxon>
        <taxon>rosids</taxon>
        <taxon>fabids</taxon>
        <taxon>Fagales</taxon>
        <taxon>Juglandaceae</taxon>
        <taxon>Juglans</taxon>
    </lineage>
</organism>
<evidence type="ECO:0000313" key="2">
    <source>
        <dbReference type="RefSeq" id="XP_018835832.1"/>
    </source>
</evidence>
<dbReference type="InterPro" id="IPR029058">
    <property type="entry name" value="AB_hydrolase_fold"/>
</dbReference>
<dbReference type="RefSeq" id="XP_018835832.1">
    <property type="nucleotide sequence ID" value="XM_018980287.2"/>
</dbReference>
<protein>
    <submittedName>
        <fullName evidence="2">Probable carboxylesterase 15</fullName>
    </submittedName>
</protein>
<gene>
    <name evidence="2" type="primary">LOC109002501</name>
</gene>
<dbReference type="OrthoDB" id="408631at2759"/>
<dbReference type="KEGG" id="jre:109002501"/>
<accession>A0A2I4FW07</accession>
<name>A0A2I4FW07_JUGRE</name>
<dbReference type="STRING" id="51240.A0A2I4FW07"/>
<sequence length="150" mass="16659">MFDIIAFALASATTTPPYVVDECRGVLVYSDGSIVYSAKLSFDVPIHDDDFVLWKDVLFNAINNLQLRLYKPTVVASSSSSTSSSKLPIFYYIYGGDFSRGLGRLSKLSPGSGDDTNEDDFMAVKWLQAQAVLEEHDIWLTDMAETPTQR</sequence>
<dbReference type="AlphaFoldDB" id="A0A2I4FW07"/>
<evidence type="ECO:0000313" key="1">
    <source>
        <dbReference type="Proteomes" id="UP000235220"/>
    </source>
</evidence>
<dbReference type="Proteomes" id="UP000235220">
    <property type="component" value="Chromosome 3"/>
</dbReference>
<dbReference type="SUPFAM" id="SSF53474">
    <property type="entry name" value="alpha/beta-Hydrolases"/>
    <property type="match status" value="1"/>
</dbReference>
<dbReference type="Gene3D" id="3.40.50.1820">
    <property type="entry name" value="alpha/beta hydrolase"/>
    <property type="match status" value="1"/>
</dbReference>
<keyword evidence="1" id="KW-1185">Reference proteome</keyword>